<dbReference type="GO" id="GO:0003700">
    <property type="term" value="F:DNA-binding transcription factor activity"/>
    <property type="evidence" value="ECO:0007669"/>
    <property type="project" value="InterPro"/>
</dbReference>
<feature type="domain" description="HTH arsR-type" evidence="4">
    <location>
        <begin position="1"/>
        <end position="90"/>
    </location>
</feature>
<accession>A8ZYF4</accession>
<dbReference type="GO" id="GO:0003677">
    <property type="term" value="F:DNA binding"/>
    <property type="evidence" value="ECO:0007669"/>
    <property type="project" value="UniProtKB-KW"/>
</dbReference>
<name>A8ZYF4_DESOH</name>
<dbReference type="NCBIfam" id="NF033788">
    <property type="entry name" value="HTH_metalloreg"/>
    <property type="match status" value="1"/>
</dbReference>
<dbReference type="KEGG" id="dol:Dole_2876"/>
<dbReference type="InterPro" id="IPR051081">
    <property type="entry name" value="HTH_MetalResp_TranReg"/>
</dbReference>
<dbReference type="PANTHER" id="PTHR33154">
    <property type="entry name" value="TRANSCRIPTIONAL REGULATOR, ARSR FAMILY"/>
    <property type="match status" value="1"/>
</dbReference>
<keyword evidence="1" id="KW-0805">Transcription regulation</keyword>
<dbReference type="CDD" id="cd00090">
    <property type="entry name" value="HTH_ARSR"/>
    <property type="match status" value="1"/>
</dbReference>
<dbReference type="Gene3D" id="1.10.10.10">
    <property type="entry name" value="Winged helix-like DNA-binding domain superfamily/Winged helix DNA-binding domain"/>
    <property type="match status" value="1"/>
</dbReference>
<evidence type="ECO:0000313" key="6">
    <source>
        <dbReference type="Proteomes" id="UP000008561"/>
    </source>
</evidence>
<keyword evidence="3" id="KW-0804">Transcription</keyword>
<dbReference type="Proteomes" id="UP000008561">
    <property type="component" value="Chromosome"/>
</dbReference>
<dbReference type="RefSeq" id="WP_012176290.1">
    <property type="nucleotide sequence ID" value="NC_009943.1"/>
</dbReference>
<evidence type="ECO:0000313" key="5">
    <source>
        <dbReference type="EMBL" id="ABW68679.1"/>
    </source>
</evidence>
<dbReference type="HOGENOM" id="CLU_097806_3_1_7"/>
<dbReference type="AlphaFoldDB" id="A8ZYF4"/>
<protein>
    <submittedName>
        <fullName evidence="5">Transcriptional regulator, ArsR family</fullName>
    </submittedName>
</protein>
<keyword evidence="6" id="KW-1185">Reference proteome</keyword>
<dbReference type="OrthoDB" id="9800238at2"/>
<dbReference type="eggNOG" id="COG0640">
    <property type="taxonomic scope" value="Bacteria"/>
</dbReference>
<dbReference type="Pfam" id="PF01022">
    <property type="entry name" value="HTH_5"/>
    <property type="match status" value="1"/>
</dbReference>
<evidence type="ECO:0000256" key="1">
    <source>
        <dbReference type="ARBA" id="ARBA00023015"/>
    </source>
</evidence>
<evidence type="ECO:0000256" key="2">
    <source>
        <dbReference type="ARBA" id="ARBA00023125"/>
    </source>
</evidence>
<evidence type="ECO:0000256" key="3">
    <source>
        <dbReference type="ARBA" id="ARBA00023163"/>
    </source>
</evidence>
<dbReference type="InterPro" id="IPR036390">
    <property type="entry name" value="WH_DNA-bd_sf"/>
</dbReference>
<dbReference type="EMBL" id="CP000859">
    <property type="protein sequence ID" value="ABW68679.1"/>
    <property type="molecule type" value="Genomic_DNA"/>
</dbReference>
<sequence length="134" mass="15094">MKSFVKVTKALSDPNRVRMVKLLQRRVLCVCEIQAALSLAQSTASKHLKILEEAGLITCAKEGLWVNYRLADGSANPYAASLLGNLRHWLEEEAEIQTLVKKLPAIHREHICGPKHFTDISPKNELLEQPEQRV</sequence>
<dbReference type="PANTHER" id="PTHR33154:SF18">
    <property type="entry name" value="ARSENICAL RESISTANCE OPERON REPRESSOR"/>
    <property type="match status" value="1"/>
</dbReference>
<dbReference type="PROSITE" id="PS50987">
    <property type="entry name" value="HTH_ARSR_2"/>
    <property type="match status" value="1"/>
</dbReference>
<dbReference type="SUPFAM" id="SSF46785">
    <property type="entry name" value="Winged helix' DNA-binding domain"/>
    <property type="match status" value="1"/>
</dbReference>
<dbReference type="STRING" id="96561.Dole_2876"/>
<gene>
    <name evidence="5" type="ordered locus">Dole_2876</name>
</gene>
<proteinExistence type="predicted"/>
<dbReference type="InterPro" id="IPR001845">
    <property type="entry name" value="HTH_ArsR_DNA-bd_dom"/>
</dbReference>
<dbReference type="InterPro" id="IPR036388">
    <property type="entry name" value="WH-like_DNA-bd_sf"/>
</dbReference>
<dbReference type="InterPro" id="IPR011991">
    <property type="entry name" value="ArsR-like_HTH"/>
</dbReference>
<dbReference type="SMART" id="SM00418">
    <property type="entry name" value="HTH_ARSR"/>
    <property type="match status" value="1"/>
</dbReference>
<organism evidence="5 6">
    <name type="scientific">Desulfosudis oleivorans (strain DSM 6200 / JCM 39069 / Hxd3)</name>
    <name type="common">Desulfococcus oleovorans</name>
    <dbReference type="NCBI Taxonomy" id="96561"/>
    <lineage>
        <taxon>Bacteria</taxon>
        <taxon>Pseudomonadati</taxon>
        <taxon>Thermodesulfobacteriota</taxon>
        <taxon>Desulfobacteria</taxon>
        <taxon>Desulfobacterales</taxon>
        <taxon>Desulfosudaceae</taxon>
        <taxon>Desulfosudis</taxon>
    </lineage>
</organism>
<evidence type="ECO:0000259" key="4">
    <source>
        <dbReference type="PROSITE" id="PS50987"/>
    </source>
</evidence>
<reference evidence="5 6" key="1">
    <citation type="submission" date="2007-10" db="EMBL/GenBank/DDBJ databases">
        <title>Complete sequence of Desulfococcus oleovorans Hxd3.</title>
        <authorList>
            <consortium name="US DOE Joint Genome Institute"/>
            <person name="Copeland A."/>
            <person name="Lucas S."/>
            <person name="Lapidus A."/>
            <person name="Barry K."/>
            <person name="Glavina del Rio T."/>
            <person name="Dalin E."/>
            <person name="Tice H."/>
            <person name="Pitluck S."/>
            <person name="Kiss H."/>
            <person name="Brettin T."/>
            <person name="Bruce D."/>
            <person name="Detter J.C."/>
            <person name="Han C."/>
            <person name="Schmutz J."/>
            <person name="Larimer F."/>
            <person name="Land M."/>
            <person name="Hauser L."/>
            <person name="Kyrpides N."/>
            <person name="Kim E."/>
            <person name="Wawrik B."/>
            <person name="Richardson P."/>
        </authorList>
    </citation>
    <scope>NUCLEOTIDE SEQUENCE [LARGE SCALE GENOMIC DNA]</scope>
    <source>
        <strain evidence="6">DSM 6200 / JCM 39069 / Hxd3</strain>
    </source>
</reference>
<keyword evidence="2" id="KW-0238">DNA-binding</keyword>
<dbReference type="PRINTS" id="PR00778">
    <property type="entry name" value="HTHARSR"/>
</dbReference>